<organism evidence="3 4">
    <name type="scientific">Tetraparma gracilis</name>
    <dbReference type="NCBI Taxonomy" id="2962635"/>
    <lineage>
        <taxon>Eukaryota</taxon>
        <taxon>Sar</taxon>
        <taxon>Stramenopiles</taxon>
        <taxon>Ochrophyta</taxon>
        <taxon>Bolidophyceae</taxon>
        <taxon>Parmales</taxon>
        <taxon>Triparmaceae</taxon>
        <taxon>Tetraparma</taxon>
    </lineage>
</organism>
<gene>
    <name evidence="3" type="ORF">TeGR_g5925</name>
</gene>
<protein>
    <submittedName>
        <fullName evidence="3">Uncharacterized protein</fullName>
    </submittedName>
</protein>
<sequence length="222" mass="24541">MRRCTDDLTALTRYVTWDLSERSSGALKRSLPDQSDIVSVYQVALKSSTEDGASSADAPKAEEKSQGVVARASPSSALTAAEPERDYHNLLQLMEEAACARDANRTNLVVSGLVQHIVSQWRESFGKTVSTKYNCFYLLPFVEEFQRHLRSELQRVYEGDMSHIFDLDSSRKELQRQISDLKNELVSNEKLQAKFESVSTMLQQQASEQQSRGGGGGGGGAG</sequence>
<feature type="non-terminal residue" evidence="3">
    <location>
        <position position="222"/>
    </location>
</feature>
<feature type="compositionally biased region" description="Polar residues" evidence="2">
    <location>
        <begin position="200"/>
        <end position="211"/>
    </location>
</feature>
<evidence type="ECO:0000313" key="3">
    <source>
        <dbReference type="EMBL" id="GMI33978.1"/>
    </source>
</evidence>
<dbReference type="Proteomes" id="UP001165060">
    <property type="component" value="Unassembled WGS sequence"/>
</dbReference>
<proteinExistence type="predicted"/>
<evidence type="ECO:0000313" key="4">
    <source>
        <dbReference type="Proteomes" id="UP001165060"/>
    </source>
</evidence>
<accession>A0ABQ6MVP2</accession>
<evidence type="ECO:0000256" key="2">
    <source>
        <dbReference type="SAM" id="MobiDB-lite"/>
    </source>
</evidence>
<feature type="compositionally biased region" description="Gly residues" evidence="2">
    <location>
        <begin position="212"/>
        <end position="222"/>
    </location>
</feature>
<feature type="region of interest" description="Disordered" evidence="2">
    <location>
        <begin position="51"/>
        <end position="80"/>
    </location>
</feature>
<dbReference type="EMBL" id="BRYB01004602">
    <property type="protein sequence ID" value="GMI33978.1"/>
    <property type="molecule type" value="Genomic_DNA"/>
</dbReference>
<name>A0ABQ6MVP2_9STRA</name>
<feature type="region of interest" description="Disordered" evidence="2">
    <location>
        <begin position="200"/>
        <end position="222"/>
    </location>
</feature>
<reference evidence="3 4" key="1">
    <citation type="journal article" date="2023" name="Commun. Biol.">
        <title>Genome analysis of Parmales, the sister group of diatoms, reveals the evolutionary specialization of diatoms from phago-mixotrophs to photoautotrophs.</title>
        <authorList>
            <person name="Ban H."/>
            <person name="Sato S."/>
            <person name="Yoshikawa S."/>
            <person name="Yamada K."/>
            <person name="Nakamura Y."/>
            <person name="Ichinomiya M."/>
            <person name="Sato N."/>
            <person name="Blanc-Mathieu R."/>
            <person name="Endo H."/>
            <person name="Kuwata A."/>
            <person name="Ogata H."/>
        </authorList>
    </citation>
    <scope>NUCLEOTIDE SEQUENCE [LARGE SCALE GENOMIC DNA]</scope>
</reference>
<keyword evidence="4" id="KW-1185">Reference proteome</keyword>
<evidence type="ECO:0000256" key="1">
    <source>
        <dbReference type="SAM" id="Coils"/>
    </source>
</evidence>
<comment type="caution">
    <text evidence="3">The sequence shown here is derived from an EMBL/GenBank/DDBJ whole genome shotgun (WGS) entry which is preliminary data.</text>
</comment>
<feature type="coiled-coil region" evidence="1">
    <location>
        <begin position="164"/>
        <end position="191"/>
    </location>
</feature>
<keyword evidence="1" id="KW-0175">Coiled coil</keyword>